<feature type="region of interest" description="Disordered" evidence="1">
    <location>
        <begin position="279"/>
        <end position="350"/>
    </location>
</feature>
<dbReference type="Proteomes" id="UP000198287">
    <property type="component" value="Unassembled WGS sequence"/>
</dbReference>
<keyword evidence="3" id="KW-1185">Reference proteome</keyword>
<feature type="compositionally biased region" description="Pro residues" evidence="1">
    <location>
        <begin position="333"/>
        <end position="350"/>
    </location>
</feature>
<accession>A0A226DUZ6</accession>
<reference evidence="2 3" key="1">
    <citation type="submission" date="2015-12" db="EMBL/GenBank/DDBJ databases">
        <title>The genome of Folsomia candida.</title>
        <authorList>
            <person name="Faddeeva A."/>
            <person name="Derks M.F."/>
            <person name="Anvar Y."/>
            <person name="Smit S."/>
            <person name="Van Straalen N."/>
            <person name="Roelofs D."/>
        </authorList>
    </citation>
    <scope>NUCLEOTIDE SEQUENCE [LARGE SCALE GENOMIC DNA]</scope>
    <source>
        <strain evidence="2 3">VU population</strain>
        <tissue evidence="2">Whole body</tissue>
    </source>
</reference>
<evidence type="ECO:0000256" key="1">
    <source>
        <dbReference type="SAM" id="MobiDB-lite"/>
    </source>
</evidence>
<sequence>MHEKLILRKTLQGWFSVPTAGNPSESSTSWSSGQSNELFPSLKTSLPPITDPLLPTGEVHSPVPPIRKGRRKLTLGPSVQPSAPPEWVNPPEYSTLPTSRDFSSSVAHPFQFQVPTFSRNNSVEFTSKPLPSKKKQPFLVTLPEEVLFNPEEEEAFLNPAEEEAPQPVANPAPYFPFCPDIHFKVIEIKSTDLAEPPQLVETEQVIKREFIFNTPLRTPSSSRRQITGSKGSVKKEVKVDPSPADSPVSRPESSRPVHRPSLGLFEQAFKTLKEHTWWKPPPVTSTVVQPASPITWHTPTSSKASGTKSTSKASGFKSPSKASGSTSPSKATTPPPRPPTPPPRPLTPPPLIVSKIFAKKKRTTIAIPATMTNPTHYLPPFSQIDVQFDGRTSIKEFLQRYELLAISYGWSEADKLRFFP</sequence>
<proteinExistence type="predicted"/>
<feature type="compositionally biased region" description="Polar residues" evidence="1">
    <location>
        <begin position="217"/>
        <end position="227"/>
    </location>
</feature>
<evidence type="ECO:0000313" key="2">
    <source>
        <dbReference type="EMBL" id="OXA48848.1"/>
    </source>
</evidence>
<gene>
    <name evidence="2" type="ORF">Fcan01_16154</name>
</gene>
<dbReference type="EMBL" id="LNIX01000011">
    <property type="protein sequence ID" value="OXA48848.1"/>
    <property type="molecule type" value="Genomic_DNA"/>
</dbReference>
<name>A0A226DUZ6_FOLCA</name>
<feature type="compositionally biased region" description="Low complexity" evidence="1">
    <location>
        <begin position="24"/>
        <end position="35"/>
    </location>
</feature>
<feature type="compositionally biased region" description="Low complexity" evidence="1">
    <location>
        <begin position="298"/>
        <end position="332"/>
    </location>
</feature>
<feature type="region of interest" description="Disordered" evidence="1">
    <location>
        <begin position="217"/>
        <end position="261"/>
    </location>
</feature>
<organism evidence="2 3">
    <name type="scientific">Folsomia candida</name>
    <name type="common">Springtail</name>
    <dbReference type="NCBI Taxonomy" id="158441"/>
    <lineage>
        <taxon>Eukaryota</taxon>
        <taxon>Metazoa</taxon>
        <taxon>Ecdysozoa</taxon>
        <taxon>Arthropoda</taxon>
        <taxon>Hexapoda</taxon>
        <taxon>Collembola</taxon>
        <taxon>Entomobryomorpha</taxon>
        <taxon>Isotomoidea</taxon>
        <taxon>Isotomidae</taxon>
        <taxon>Proisotominae</taxon>
        <taxon>Folsomia</taxon>
    </lineage>
</organism>
<protein>
    <submittedName>
        <fullName evidence="2">Uncharacterized protein</fullName>
    </submittedName>
</protein>
<evidence type="ECO:0000313" key="3">
    <source>
        <dbReference type="Proteomes" id="UP000198287"/>
    </source>
</evidence>
<feature type="region of interest" description="Disordered" evidence="1">
    <location>
        <begin position="17"/>
        <end position="88"/>
    </location>
</feature>
<comment type="caution">
    <text evidence="2">The sequence shown here is derived from an EMBL/GenBank/DDBJ whole genome shotgun (WGS) entry which is preliminary data.</text>
</comment>
<dbReference type="AlphaFoldDB" id="A0A226DUZ6"/>